<feature type="region of interest" description="Disordered" evidence="1">
    <location>
        <begin position="87"/>
        <end position="110"/>
    </location>
</feature>
<proteinExistence type="predicted"/>
<evidence type="ECO:0000256" key="1">
    <source>
        <dbReference type="SAM" id="MobiDB-lite"/>
    </source>
</evidence>
<evidence type="ECO:0000313" key="3">
    <source>
        <dbReference type="Proteomes" id="UP000799428"/>
    </source>
</evidence>
<name>A0A6G1JQI5_9PLEO</name>
<accession>A0A6G1JQI5</accession>
<gene>
    <name evidence="2" type="ORF">K504DRAFT_188000</name>
</gene>
<feature type="compositionally biased region" description="Low complexity" evidence="1">
    <location>
        <begin position="178"/>
        <end position="187"/>
    </location>
</feature>
<dbReference type="Proteomes" id="UP000799428">
    <property type="component" value="Unassembled WGS sequence"/>
</dbReference>
<reference evidence="2" key="1">
    <citation type="journal article" date="2020" name="Stud. Mycol.">
        <title>101 Dothideomycetes genomes: a test case for predicting lifestyles and emergence of pathogens.</title>
        <authorList>
            <person name="Haridas S."/>
            <person name="Albert R."/>
            <person name="Binder M."/>
            <person name="Bloem J."/>
            <person name="Labutti K."/>
            <person name="Salamov A."/>
            <person name="Andreopoulos B."/>
            <person name="Baker S."/>
            <person name="Barry K."/>
            <person name="Bills G."/>
            <person name="Bluhm B."/>
            <person name="Cannon C."/>
            <person name="Castanera R."/>
            <person name="Culley D."/>
            <person name="Daum C."/>
            <person name="Ezra D."/>
            <person name="Gonzalez J."/>
            <person name="Henrissat B."/>
            <person name="Kuo A."/>
            <person name="Liang C."/>
            <person name="Lipzen A."/>
            <person name="Lutzoni F."/>
            <person name="Magnuson J."/>
            <person name="Mondo S."/>
            <person name="Nolan M."/>
            <person name="Ohm R."/>
            <person name="Pangilinan J."/>
            <person name="Park H.-J."/>
            <person name="Ramirez L."/>
            <person name="Alfaro M."/>
            <person name="Sun H."/>
            <person name="Tritt A."/>
            <person name="Yoshinaga Y."/>
            <person name="Zwiers L.-H."/>
            <person name="Turgeon B."/>
            <person name="Goodwin S."/>
            <person name="Spatafora J."/>
            <person name="Crous P."/>
            <person name="Grigoriev I."/>
        </authorList>
    </citation>
    <scope>NUCLEOTIDE SEQUENCE</scope>
    <source>
        <strain evidence="2">CBS 279.74</strain>
    </source>
</reference>
<feature type="compositionally biased region" description="Polar residues" evidence="1">
    <location>
        <begin position="193"/>
        <end position="204"/>
    </location>
</feature>
<dbReference type="EMBL" id="MU005791">
    <property type="protein sequence ID" value="KAF2702879.1"/>
    <property type="molecule type" value="Genomic_DNA"/>
</dbReference>
<protein>
    <submittedName>
        <fullName evidence="2">Uncharacterized protein</fullName>
    </submittedName>
</protein>
<dbReference type="AlphaFoldDB" id="A0A6G1JQI5"/>
<organism evidence="2 3">
    <name type="scientific">Pleomassaria siparia CBS 279.74</name>
    <dbReference type="NCBI Taxonomy" id="1314801"/>
    <lineage>
        <taxon>Eukaryota</taxon>
        <taxon>Fungi</taxon>
        <taxon>Dikarya</taxon>
        <taxon>Ascomycota</taxon>
        <taxon>Pezizomycotina</taxon>
        <taxon>Dothideomycetes</taxon>
        <taxon>Pleosporomycetidae</taxon>
        <taxon>Pleosporales</taxon>
        <taxon>Pleomassariaceae</taxon>
        <taxon>Pleomassaria</taxon>
    </lineage>
</organism>
<feature type="region of interest" description="Disordered" evidence="1">
    <location>
        <begin position="172"/>
        <end position="204"/>
    </location>
</feature>
<evidence type="ECO:0000313" key="2">
    <source>
        <dbReference type="EMBL" id="KAF2702879.1"/>
    </source>
</evidence>
<sequence>MLLLHAPQSLVLSLSLPRCEDSGLGQVKYCTERKRPCIRGNAFRFRPVTAVKFNAGEHVGSAEQSLEFRGSETWVDIPTSIRFIAPNTEGDDEALEMSEGSGLNLQDTIDDNAFDGPHAALFSNSDRTSLADSHHPRDSELHSLHTKDLHSSELIVDSSSHIAQHLPPLHRMLENEPSPHASSPYPSSKHRLTSSSSFLSDPFQ</sequence>
<keyword evidence="3" id="KW-1185">Reference proteome</keyword>